<accession>E2ZK53</accession>
<reference evidence="1 2" key="1">
    <citation type="submission" date="2010-08" db="EMBL/GenBank/DDBJ databases">
        <authorList>
            <person name="Weinstock G."/>
            <person name="Sodergren E."/>
            <person name="Clifton S."/>
            <person name="Fulton L."/>
            <person name="Fulton B."/>
            <person name="Courtney L."/>
            <person name="Fronick C."/>
            <person name="Harrison M."/>
            <person name="Strong C."/>
            <person name="Farmer C."/>
            <person name="Delahaunty K."/>
            <person name="Markovic C."/>
            <person name="Hall O."/>
            <person name="Minx P."/>
            <person name="Tomlinson C."/>
            <person name="Mitreva M."/>
            <person name="Hou S."/>
            <person name="Chen J."/>
            <person name="Wollam A."/>
            <person name="Pepin K.H."/>
            <person name="Johnson M."/>
            <person name="Bhonagiri V."/>
            <person name="Zhang X."/>
            <person name="Suruliraj S."/>
            <person name="Warren W."/>
            <person name="Chinwalla A."/>
            <person name="Mardis E.R."/>
            <person name="Wilson R.K."/>
        </authorList>
    </citation>
    <scope>NUCLEOTIDE SEQUENCE [LARGE SCALE GENOMIC DNA]</scope>
    <source>
        <strain evidence="1 2">KLE1255</strain>
    </source>
</reference>
<proteinExistence type="predicted"/>
<dbReference type="EMBL" id="AECU01000170">
    <property type="protein sequence ID" value="EFQ06368.1"/>
    <property type="molecule type" value="Genomic_DNA"/>
</dbReference>
<comment type="caution">
    <text evidence="1">The sequence shown here is derived from an EMBL/GenBank/DDBJ whole genome shotgun (WGS) entry which is preliminary data.</text>
</comment>
<name>E2ZK53_9FIRM</name>
<dbReference type="HOGENOM" id="CLU_107902_0_0_9"/>
<dbReference type="BioCyc" id="FCF748224-HMP:GTSS-1161-MONOMER"/>
<gene>
    <name evidence="1" type="ORF">HMPREF9436_02055</name>
</gene>
<dbReference type="Proteomes" id="UP000006028">
    <property type="component" value="Unassembled WGS sequence"/>
</dbReference>
<evidence type="ECO:0000313" key="2">
    <source>
        <dbReference type="Proteomes" id="UP000006028"/>
    </source>
</evidence>
<dbReference type="AlphaFoldDB" id="E2ZK53"/>
<sequence>MFDWENLFLSCNHCNNIKNDKFTPILDCTKVAVDKKIAFRRHSEPFMPDKLEITALEDDVETRNTVALLNEVYYGSTAQKIEEAKIIRKQLSKELNAFEECVTDYNAADGEDKKDLELSIMMKLKWNAPFAAFKRWMIRDASDKFPELLKYCQ</sequence>
<organism evidence="1 2">
    <name type="scientific">Faecalibacterium cf. prausnitzii KLE1255</name>
    <dbReference type="NCBI Taxonomy" id="748224"/>
    <lineage>
        <taxon>Bacteria</taxon>
        <taxon>Bacillati</taxon>
        <taxon>Bacillota</taxon>
        <taxon>Clostridia</taxon>
        <taxon>Eubacteriales</taxon>
        <taxon>Oscillospiraceae</taxon>
        <taxon>Faecalibacterium</taxon>
    </lineage>
</organism>
<dbReference type="STRING" id="748224.HMPREF9436_02055"/>
<protein>
    <recommendedName>
        <fullName evidence="3">HNH domain-containing protein</fullName>
    </recommendedName>
</protein>
<evidence type="ECO:0000313" key="1">
    <source>
        <dbReference type="EMBL" id="EFQ06368.1"/>
    </source>
</evidence>
<dbReference type="eggNOG" id="COG1403">
    <property type="taxonomic scope" value="Bacteria"/>
</dbReference>
<evidence type="ECO:0008006" key="3">
    <source>
        <dbReference type="Google" id="ProtNLM"/>
    </source>
</evidence>